<keyword evidence="1" id="KW-0472">Membrane</keyword>
<organism evidence="3 4">
    <name type="scientific">Tepidibacillus decaturensis</name>
    <dbReference type="NCBI Taxonomy" id="1413211"/>
    <lineage>
        <taxon>Bacteria</taxon>
        <taxon>Bacillati</taxon>
        <taxon>Bacillota</taxon>
        <taxon>Bacilli</taxon>
        <taxon>Bacillales</taxon>
        <taxon>Bacillaceae</taxon>
        <taxon>Tepidibacillus</taxon>
    </lineage>
</organism>
<dbReference type="EMBL" id="LSKU01000001">
    <property type="protein sequence ID" value="KXG43371.1"/>
    <property type="molecule type" value="Genomic_DNA"/>
</dbReference>
<dbReference type="InterPro" id="IPR003675">
    <property type="entry name" value="Rce1/LyrA-like_dom"/>
</dbReference>
<sequence length="193" mass="22119">MKKREKIDIESLPVRVLVINLYLTQFISVGLAFILYLILHRMNPIEAIVSILPGKLIQPVLVGFLFSLVVIVVDIILSKKLPEKWLDDGGINEKLFRHLPIWHIAIIAVMVGFVEEFLFRGAVQSYLGVFLTSLIFTLIHFRYLKKWVLISMTFLISLGLGYLVILTGQWISAFVAHSMIDFVLGILIRKNWL</sequence>
<dbReference type="GO" id="GO:0004175">
    <property type="term" value="F:endopeptidase activity"/>
    <property type="evidence" value="ECO:0007669"/>
    <property type="project" value="UniProtKB-ARBA"/>
</dbReference>
<feature type="transmembrane region" description="Helical" evidence="1">
    <location>
        <begin position="125"/>
        <end position="141"/>
    </location>
</feature>
<name>A0A135L348_9BACI</name>
<evidence type="ECO:0000259" key="2">
    <source>
        <dbReference type="Pfam" id="PF02517"/>
    </source>
</evidence>
<dbReference type="Proteomes" id="UP000070352">
    <property type="component" value="Unassembled WGS sequence"/>
</dbReference>
<evidence type="ECO:0000256" key="1">
    <source>
        <dbReference type="SAM" id="Phobius"/>
    </source>
</evidence>
<keyword evidence="1" id="KW-0812">Transmembrane</keyword>
<dbReference type="Pfam" id="PF02517">
    <property type="entry name" value="Rce1-like"/>
    <property type="match status" value="1"/>
</dbReference>
<feature type="transmembrane region" description="Helical" evidence="1">
    <location>
        <begin position="59"/>
        <end position="78"/>
    </location>
</feature>
<feature type="transmembrane region" description="Helical" evidence="1">
    <location>
        <begin position="12"/>
        <end position="39"/>
    </location>
</feature>
<dbReference type="AlphaFoldDB" id="A0A135L348"/>
<proteinExistence type="predicted"/>
<protein>
    <recommendedName>
        <fullName evidence="2">CAAX prenyl protease 2/Lysostaphin resistance protein A-like domain-containing protein</fullName>
    </recommendedName>
</protein>
<evidence type="ECO:0000313" key="4">
    <source>
        <dbReference type="Proteomes" id="UP000070352"/>
    </source>
</evidence>
<dbReference type="GO" id="GO:0080120">
    <property type="term" value="P:CAAX-box protein maturation"/>
    <property type="evidence" value="ECO:0007669"/>
    <property type="project" value="UniProtKB-ARBA"/>
</dbReference>
<dbReference type="RefSeq" id="WP_068723795.1">
    <property type="nucleotide sequence ID" value="NZ_LSKU01000001.1"/>
</dbReference>
<feature type="domain" description="CAAX prenyl protease 2/Lysostaphin resistance protein A-like" evidence="2">
    <location>
        <begin position="99"/>
        <end position="183"/>
    </location>
</feature>
<dbReference type="STRING" id="1413211.U473_04590"/>
<feature type="transmembrane region" description="Helical" evidence="1">
    <location>
        <begin position="99"/>
        <end position="119"/>
    </location>
</feature>
<reference evidence="3 4" key="1">
    <citation type="submission" date="2016-02" db="EMBL/GenBank/DDBJ databases">
        <title>Draft Genome for Tepidibacillus decaturensis nov. sp. Strain Z9, an Anaerobic, Moderately Thermophilic and Heterotrophic Bacterium from Deep Subsurface of the Illinois Basin, USA.</title>
        <authorList>
            <person name="Dong Y."/>
            <person name="Chang J.Y."/>
            <person name="Sanford R."/>
            <person name="Fouke B.W."/>
        </authorList>
    </citation>
    <scope>NUCLEOTIDE SEQUENCE [LARGE SCALE GENOMIC DNA]</scope>
    <source>
        <strain evidence="3 4">Z9</strain>
    </source>
</reference>
<feature type="transmembrane region" description="Helical" evidence="1">
    <location>
        <begin position="148"/>
        <end position="165"/>
    </location>
</feature>
<accession>A0A135L348</accession>
<dbReference type="OrthoDB" id="1523022at2"/>
<keyword evidence="4" id="KW-1185">Reference proteome</keyword>
<keyword evidence="1" id="KW-1133">Transmembrane helix</keyword>
<evidence type="ECO:0000313" key="3">
    <source>
        <dbReference type="EMBL" id="KXG43371.1"/>
    </source>
</evidence>
<comment type="caution">
    <text evidence="3">The sequence shown here is derived from an EMBL/GenBank/DDBJ whole genome shotgun (WGS) entry which is preliminary data.</text>
</comment>
<gene>
    <name evidence="3" type="ORF">U473_04590</name>
</gene>